<feature type="domain" description="NTP pyrophosphohydrolase MazG-like" evidence="2">
    <location>
        <begin position="27"/>
        <end position="104"/>
    </location>
</feature>
<dbReference type="AlphaFoldDB" id="A0A5Q2N4H0"/>
<accession>A0A5Q2N4H0</accession>
<dbReference type="Proteomes" id="UP000366051">
    <property type="component" value="Chromosome"/>
</dbReference>
<dbReference type="InterPro" id="IPR047046">
    <property type="entry name" value="YpjD/YvdC"/>
</dbReference>
<feature type="region of interest" description="Disordered" evidence="1">
    <location>
        <begin position="97"/>
        <end position="128"/>
    </location>
</feature>
<dbReference type="PIRSF" id="PIRSF029904">
    <property type="entry name" value="UCP029904_pph"/>
    <property type="match status" value="1"/>
</dbReference>
<dbReference type="EMBL" id="CP045875">
    <property type="protein sequence ID" value="QGG48496.1"/>
    <property type="molecule type" value="Genomic_DNA"/>
</dbReference>
<dbReference type="PANTHER" id="PTHR42692:SF1">
    <property type="entry name" value="NUCLEOTIDE PYROPHOSPHOHYDROLASE"/>
    <property type="match status" value="1"/>
</dbReference>
<dbReference type="RefSeq" id="WP_153725661.1">
    <property type="nucleotide sequence ID" value="NZ_CP045875.1"/>
</dbReference>
<evidence type="ECO:0000313" key="4">
    <source>
        <dbReference type="Proteomes" id="UP000366051"/>
    </source>
</evidence>
<protein>
    <submittedName>
        <fullName evidence="3">Transcriptional regulator</fullName>
    </submittedName>
</protein>
<evidence type="ECO:0000256" key="1">
    <source>
        <dbReference type="SAM" id="MobiDB-lite"/>
    </source>
</evidence>
<dbReference type="InterPro" id="IPR004518">
    <property type="entry name" value="MazG-like_dom"/>
</dbReference>
<proteinExistence type="predicted"/>
<dbReference type="KEGG" id="hcv:FTV88_2398"/>
<dbReference type="OrthoDB" id="9807397at2"/>
<evidence type="ECO:0000259" key="2">
    <source>
        <dbReference type="Pfam" id="PF03819"/>
    </source>
</evidence>
<dbReference type="Pfam" id="PF03819">
    <property type="entry name" value="MazG"/>
    <property type="match status" value="1"/>
</dbReference>
<dbReference type="CDD" id="cd11531">
    <property type="entry name" value="NTP-PPase_BsYpjD"/>
    <property type="match status" value="1"/>
</dbReference>
<evidence type="ECO:0000313" key="3">
    <source>
        <dbReference type="EMBL" id="QGG48496.1"/>
    </source>
</evidence>
<keyword evidence="4" id="KW-1185">Reference proteome</keyword>
<dbReference type="Gene3D" id="1.10.287.1080">
    <property type="entry name" value="MazG-like"/>
    <property type="match status" value="1"/>
</dbReference>
<organism evidence="3 4">
    <name type="scientific">Heliorestis convoluta</name>
    <dbReference type="NCBI Taxonomy" id="356322"/>
    <lineage>
        <taxon>Bacteria</taxon>
        <taxon>Bacillati</taxon>
        <taxon>Bacillota</taxon>
        <taxon>Clostridia</taxon>
        <taxon>Eubacteriales</taxon>
        <taxon>Heliobacteriaceae</taxon>
        <taxon>Heliorestis</taxon>
    </lineage>
</organism>
<name>A0A5Q2N4H0_9FIRM</name>
<dbReference type="PANTHER" id="PTHR42692">
    <property type="entry name" value="NUCLEOTIDE PYROPHOSPHOHYDROLASE"/>
    <property type="match status" value="1"/>
</dbReference>
<dbReference type="SUPFAM" id="SSF101386">
    <property type="entry name" value="all-alpha NTP pyrophosphatases"/>
    <property type="match status" value="1"/>
</dbReference>
<dbReference type="InterPro" id="IPR012359">
    <property type="entry name" value="MazG-related_YpjD"/>
</dbReference>
<gene>
    <name evidence="3" type="ORF">FTV88_2398</name>
</gene>
<reference evidence="4" key="1">
    <citation type="submission" date="2019-11" db="EMBL/GenBank/DDBJ databases">
        <title>Genome sequence of Heliorestis convoluta strain HH, an alkaliphilic and minimalistic phototrophic bacterium from a soda lake in Egypt.</title>
        <authorList>
            <person name="Dewey E.D."/>
            <person name="Stokes L.M."/>
            <person name="Burchell B.M."/>
            <person name="Shaffer K.N."/>
            <person name="Huntington A.M."/>
            <person name="Baker J.M."/>
            <person name="Nadendla S."/>
            <person name="Giglio M.G."/>
            <person name="Touchman J.W."/>
            <person name="Blankenship R.E."/>
            <person name="Madigan M.T."/>
            <person name="Sattley W.M."/>
        </authorList>
    </citation>
    <scope>NUCLEOTIDE SEQUENCE [LARGE SCALE GENOMIC DNA]</scope>
    <source>
        <strain evidence="4">HH</strain>
    </source>
</reference>
<sequence length="128" mass="15213">MENMTLEEVQKQVDDYISQFEEGYFDPPTLILRFCEELGELSRVVSHRYGPKKKKPGEEEGDMELEMGDLFFVLICLANRQGYDLNEIFQKTMEKYNHRDKERWTRKKEKPPSYEGGNEPINELDLNQ</sequence>